<dbReference type="Gene3D" id="1.25.40.10">
    <property type="entry name" value="Tetratricopeptide repeat domain"/>
    <property type="match status" value="1"/>
</dbReference>
<proteinExistence type="predicted"/>
<protein>
    <recommendedName>
        <fullName evidence="2">histidine kinase</fullName>
        <ecNumber evidence="2">2.7.13.3</ecNumber>
    </recommendedName>
</protein>
<reference evidence="12" key="1">
    <citation type="journal article" date="2019" name="Int. J. Syst. Evol. Microbiol.">
        <title>The Global Catalogue of Microorganisms (GCM) 10K type strain sequencing project: providing services to taxonomists for standard genome sequencing and annotation.</title>
        <authorList>
            <consortium name="The Broad Institute Genomics Platform"/>
            <consortium name="The Broad Institute Genome Sequencing Center for Infectious Disease"/>
            <person name="Wu L."/>
            <person name="Ma J."/>
        </authorList>
    </citation>
    <scope>NUCLEOTIDE SEQUENCE [LARGE SCALE GENOMIC DNA]</scope>
    <source>
        <strain evidence="12">CECT 8979</strain>
    </source>
</reference>
<dbReference type="InterPro" id="IPR003594">
    <property type="entry name" value="HATPase_dom"/>
</dbReference>
<accession>A0ABV8AFU4</accession>
<feature type="domain" description="Histidine kinase" evidence="9">
    <location>
        <begin position="381"/>
        <end position="603"/>
    </location>
</feature>
<comment type="catalytic activity">
    <reaction evidence="1">
        <text>ATP + protein L-histidine = ADP + protein N-phospho-L-histidine.</text>
        <dbReference type="EC" id="2.7.13.3"/>
    </reaction>
</comment>
<dbReference type="Gene3D" id="3.30.565.10">
    <property type="entry name" value="Histidine kinase-like ATPase, C-terminal domain"/>
    <property type="match status" value="1"/>
</dbReference>
<keyword evidence="6" id="KW-0802">TPR repeat</keyword>
<keyword evidence="3 5" id="KW-0597">Phosphoprotein</keyword>
<evidence type="ECO:0000259" key="10">
    <source>
        <dbReference type="PROSITE" id="PS50110"/>
    </source>
</evidence>
<keyword evidence="11" id="KW-0067">ATP-binding</keyword>
<organism evidence="11 12">
    <name type="scientific">Winogradskyella maritima</name>
    <dbReference type="NCBI Taxonomy" id="1517766"/>
    <lineage>
        <taxon>Bacteria</taxon>
        <taxon>Pseudomonadati</taxon>
        <taxon>Bacteroidota</taxon>
        <taxon>Flavobacteriia</taxon>
        <taxon>Flavobacteriales</taxon>
        <taxon>Flavobacteriaceae</taxon>
        <taxon>Winogradskyella</taxon>
    </lineage>
</organism>
<dbReference type="InterPro" id="IPR005467">
    <property type="entry name" value="His_kinase_dom"/>
</dbReference>
<dbReference type="PRINTS" id="PR00344">
    <property type="entry name" value="BCTRLSENSOR"/>
</dbReference>
<dbReference type="InterPro" id="IPR011990">
    <property type="entry name" value="TPR-like_helical_dom_sf"/>
</dbReference>
<dbReference type="PROSITE" id="PS50109">
    <property type="entry name" value="HIS_KIN"/>
    <property type="match status" value="1"/>
</dbReference>
<evidence type="ECO:0000313" key="12">
    <source>
        <dbReference type="Proteomes" id="UP001595812"/>
    </source>
</evidence>
<keyword evidence="4" id="KW-0902">Two-component regulatory system</keyword>
<keyword evidence="7" id="KW-0175">Coiled coil</keyword>
<keyword evidence="12" id="KW-1185">Reference proteome</keyword>
<dbReference type="Pfam" id="PF00072">
    <property type="entry name" value="Response_reg"/>
    <property type="match status" value="1"/>
</dbReference>
<dbReference type="Pfam" id="PF00512">
    <property type="entry name" value="HisKA"/>
    <property type="match status" value="1"/>
</dbReference>
<keyword evidence="8" id="KW-0812">Transmembrane</keyword>
<feature type="modified residue" description="4-aspartylphosphate" evidence="5">
    <location>
        <position position="676"/>
    </location>
</feature>
<dbReference type="SUPFAM" id="SSF55874">
    <property type="entry name" value="ATPase domain of HSP90 chaperone/DNA topoisomerase II/histidine kinase"/>
    <property type="match status" value="1"/>
</dbReference>
<dbReference type="RefSeq" id="WP_386098333.1">
    <property type="nucleotide sequence ID" value="NZ_JBHSAT010000004.1"/>
</dbReference>
<feature type="repeat" description="TPR" evidence="6">
    <location>
        <begin position="69"/>
        <end position="102"/>
    </location>
</feature>
<feature type="domain" description="Response regulatory" evidence="10">
    <location>
        <begin position="627"/>
        <end position="741"/>
    </location>
</feature>
<dbReference type="SUPFAM" id="SSF52172">
    <property type="entry name" value="CheY-like"/>
    <property type="match status" value="1"/>
</dbReference>
<dbReference type="InterPro" id="IPR036890">
    <property type="entry name" value="HATPase_C_sf"/>
</dbReference>
<gene>
    <name evidence="11" type="ORF">ACFOSX_06845</name>
</gene>
<dbReference type="SUPFAM" id="SSF47384">
    <property type="entry name" value="Homodimeric domain of signal transducing histidine kinase"/>
    <property type="match status" value="1"/>
</dbReference>
<evidence type="ECO:0000259" key="9">
    <source>
        <dbReference type="PROSITE" id="PS50109"/>
    </source>
</evidence>
<dbReference type="InterPro" id="IPR011006">
    <property type="entry name" value="CheY-like_superfamily"/>
</dbReference>
<comment type="caution">
    <text evidence="11">The sequence shown here is derived from an EMBL/GenBank/DDBJ whole genome shotgun (WGS) entry which is preliminary data.</text>
</comment>
<dbReference type="CDD" id="cd00082">
    <property type="entry name" value="HisKA"/>
    <property type="match status" value="1"/>
</dbReference>
<sequence>MKLNLLLIACYFILNFTYAQDERSVIKTIDLLNQSAKKAYLEDNIDLAFEAITRAIHLSDSISDYYGTAISYITLGNIYAEIGDYHNADSMYQTALESAKSVEDPHTLSKANLYIGLIALKQNKKASQIIKPLEEAMRVAQSIPKDDEEGTLEKNSIMAKALVALASYHNQNEQSTASLALVLKAKNLLKTNLDFYDRALVNFEFGRYHFNNQNYFTAIDNFEIALSELKQVGKPSYQELMLEADITKNYANALKNLERKEEAYEKLVVAESLAATVFNEEKLRQVNLAKSQFNIESYKRKADIANQQRLLQAEVNEKKGKAILVVVVAACILAITLILVVLSQMSYRRIAKQLSLKNKELELAKNLAEESSKQKSLFISNISHELRTPLYGVVGLTSLLLESNNLDRREQGFLKSLKFSGDYLLHLINDVLQMSKIESNKVELQNTSFSPKRLAKNIYNSFSYQLEGKNNQLHLTLDRRLPKYILGDSVRLSQILINLVGNGLKFTNGGNVWLRMTQVGSSETTTTIQFCIEDDGPGIAPEEQKKIFETFSQLNRNYNSEYQGTGLGLSITKNLLEIFDSQINLESEIGKGSKFTFNISFEIDQAKQEALNIQTISQIISDKSNSRILIAEDNKINQIVTRNILVKENYDCDLVENGQLAVEAVKTKHYDLVLMDLNMPVMGGDEATQKIREFNKDIPIVALTASVMEEIKDRLMTIGMTDIIIKPYDNYEFFQTITKHLYKALPSETSRLKLSANG</sequence>
<dbReference type="Proteomes" id="UP001595812">
    <property type="component" value="Unassembled WGS sequence"/>
</dbReference>
<dbReference type="SMART" id="SM00028">
    <property type="entry name" value="TPR"/>
    <property type="match status" value="4"/>
</dbReference>
<dbReference type="PANTHER" id="PTHR45339">
    <property type="entry name" value="HYBRID SIGNAL TRANSDUCTION HISTIDINE KINASE J"/>
    <property type="match status" value="1"/>
</dbReference>
<dbReference type="CDD" id="cd17546">
    <property type="entry name" value="REC_hyHK_CKI1_RcsC-like"/>
    <property type="match status" value="1"/>
</dbReference>
<evidence type="ECO:0000256" key="1">
    <source>
        <dbReference type="ARBA" id="ARBA00000085"/>
    </source>
</evidence>
<dbReference type="PROSITE" id="PS50110">
    <property type="entry name" value="RESPONSE_REGULATORY"/>
    <property type="match status" value="1"/>
</dbReference>
<dbReference type="SMART" id="SM00387">
    <property type="entry name" value="HATPase_c"/>
    <property type="match status" value="1"/>
</dbReference>
<dbReference type="SMART" id="SM00448">
    <property type="entry name" value="REC"/>
    <property type="match status" value="1"/>
</dbReference>
<dbReference type="EC" id="2.7.13.3" evidence="2"/>
<evidence type="ECO:0000313" key="11">
    <source>
        <dbReference type="EMBL" id="MFC3876947.1"/>
    </source>
</evidence>
<dbReference type="PANTHER" id="PTHR45339:SF1">
    <property type="entry name" value="HYBRID SIGNAL TRANSDUCTION HISTIDINE KINASE J"/>
    <property type="match status" value="1"/>
</dbReference>
<dbReference type="Gene3D" id="3.40.50.2300">
    <property type="match status" value="1"/>
</dbReference>
<dbReference type="CDD" id="cd16922">
    <property type="entry name" value="HATPase_EvgS-ArcB-TorS-like"/>
    <property type="match status" value="1"/>
</dbReference>
<evidence type="ECO:0000256" key="3">
    <source>
        <dbReference type="ARBA" id="ARBA00022553"/>
    </source>
</evidence>
<evidence type="ECO:0000256" key="4">
    <source>
        <dbReference type="ARBA" id="ARBA00023012"/>
    </source>
</evidence>
<keyword evidence="11" id="KW-0547">Nucleotide-binding</keyword>
<keyword evidence="8" id="KW-1133">Transmembrane helix</keyword>
<dbReference type="Gene3D" id="1.10.287.130">
    <property type="match status" value="1"/>
</dbReference>
<evidence type="ECO:0000256" key="6">
    <source>
        <dbReference type="PROSITE-ProRule" id="PRU00339"/>
    </source>
</evidence>
<dbReference type="PROSITE" id="PS50005">
    <property type="entry name" value="TPR"/>
    <property type="match status" value="1"/>
</dbReference>
<dbReference type="InterPro" id="IPR001789">
    <property type="entry name" value="Sig_transdc_resp-reg_receiver"/>
</dbReference>
<evidence type="ECO:0000256" key="5">
    <source>
        <dbReference type="PROSITE-ProRule" id="PRU00169"/>
    </source>
</evidence>
<name>A0ABV8AFU4_9FLAO</name>
<dbReference type="Pfam" id="PF02518">
    <property type="entry name" value="HATPase_c"/>
    <property type="match status" value="1"/>
</dbReference>
<dbReference type="EMBL" id="JBHSAT010000004">
    <property type="protein sequence ID" value="MFC3876947.1"/>
    <property type="molecule type" value="Genomic_DNA"/>
</dbReference>
<keyword evidence="8" id="KW-0472">Membrane</keyword>
<evidence type="ECO:0000256" key="2">
    <source>
        <dbReference type="ARBA" id="ARBA00012438"/>
    </source>
</evidence>
<evidence type="ECO:0000256" key="7">
    <source>
        <dbReference type="SAM" id="Coils"/>
    </source>
</evidence>
<feature type="transmembrane region" description="Helical" evidence="8">
    <location>
        <begin position="322"/>
        <end position="342"/>
    </location>
</feature>
<dbReference type="InterPro" id="IPR003661">
    <property type="entry name" value="HisK_dim/P_dom"/>
</dbReference>
<dbReference type="GO" id="GO:0005524">
    <property type="term" value="F:ATP binding"/>
    <property type="evidence" value="ECO:0007669"/>
    <property type="project" value="UniProtKB-KW"/>
</dbReference>
<evidence type="ECO:0000256" key="8">
    <source>
        <dbReference type="SAM" id="Phobius"/>
    </source>
</evidence>
<feature type="coiled-coil region" evidence="7">
    <location>
        <begin position="243"/>
        <end position="270"/>
    </location>
</feature>
<dbReference type="InterPro" id="IPR036097">
    <property type="entry name" value="HisK_dim/P_sf"/>
</dbReference>
<dbReference type="InterPro" id="IPR004358">
    <property type="entry name" value="Sig_transdc_His_kin-like_C"/>
</dbReference>
<dbReference type="InterPro" id="IPR019734">
    <property type="entry name" value="TPR_rpt"/>
</dbReference>
<dbReference type="SMART" id="SM00388">
    <property type="entry name" value="HisKA"/>
    <property type="match status" value="1"/>
</dbReference>
<dbReference type="SUPFAM" id="SSF48452">
    <property type="entry name" value="TPR-like"/>
    <property type="match status" value="1"/>
</dbReference>